<dbReference type="InterPro" id="IPR042521">
    <property type="entry name" value="DYRK"/>
</dbReference>
<evidence type="ECO:0000256" key="3">
    <source>
        <dbReference type="ARBA" id="ARBA00022527"/>
    </source>
</evidence>
<comment type="catalytic activity">
    <reaction evidence="10">
        <text>L-tyrosyl-[protein] + ATP = O-phospho-L-tyrosyl-[protein] + ADP + H(+)</text>
        <dbReference type="Rhea" id="RHEA:10596"/>
        <dbReference type="Rhea" id="RHEA-COMP:10136"/>
        <dbReference type="Rhea" id="RHEA-COMP:20101"/>
        <dbReference type="ChEBI" id="CHEBI:15378"/>
        <dbReference type="ChEBI" id="CHEBI:30616"/>
        <dbReference type="ChEBI" id="CHEBI:46858"/>
        <dbReference type="ChEBI" id="CHEBI:61978"/>
        <dbReference type="ChEBI" id="CHEBI:456216"/>
        <dbReference type="EC" id="2.7.12.1"/>
    </reaction>
</comment>
<dbReference type="GO" id="GO:0005737">
    <property type="term" value="C:cytoplasm"/>
    <property type="evidence" value="ECO:0007669"/>
    <property type="project" value="TreeGrafter"/>
</dbReference>
<dbReference type="OrthoDB" id="9332038at2759"/>
<keyword evidence="14" id="KW-1185">Reference proteome</keyword>
<organism evidence="13 14">
    <name type="scientific">Stentor coeruleus</name>
    <dbReference type="NCBI Taxonomy" id="5963"/>
    <lineage>
        <taxon>Eukaryota</taxon>
        <taxon>Sar</taxon>
        <taxon>Alveolata</taxon>
        <taxon>Ciliophora</taxon>
        <taxon>Postciliodesmatophora</taxon>
        <taxon>Heterotrichea</taxon>
        <taxon>Heterotrichida</taxon>
        <taxon>Stentoridae</taxon>
        <taxon>Stentor</taxon>
    </lineage>
</organism>
<evidence type="ECO:0000256" key="5">
    <source>
        <dbReference type="ARBA" id="ARBA00022741"/>
    </source>
</evidence>
<evidence type="ECO:0000313" key="14">
    <source>
        <dbReference type="Proteomes" id="UP000187209"/>
    </source>
</evidence>
<feature type="domain" description="Protein kinase" evidence="12">
    <location>
        <begin position="218"/>
        <end position="513"/>
    </location>
</feature>
<sequence length="564" mass="64712">MIRIPKNYVPETTKAHYSPKVNRIFRKPTSVKRPSHRHNLSDSPKVIVPFHTKPFKATLKIGSNKDTTRFPATSLVSPKTKPSAITSRPKTFGISDFAEASSMLNTSELPTKQKYSDSGIPTEQLLQSYSSRASVQYEEIMELWKTIKIPSTPSSILKLFTSQLSSYEQNEILSYNEIYYIGIGSKKIKNNLNAANYGYDDERGDFKVIIGDHISYRYEILKILGQGSFGQVLRVYDYKEKQKIALKIIRNKSRFHKQAMVEIEVLRFLREKDPKNNHCVVHLNDNFIFRKHVCITFELLSINLYEFLKSNKFQGITSTLIKRFGWQILQSLYLLDEHDIIHCDLKPENILLRHPNHSAIKVIDFGSSCFGDKRLYTYIQSRFYRAPEIILGIPYTTSIDIWSFGCILVELHTGYPLFPGESEAEQLLCIMEVLGVTPPDVLSKSTRAELFFNSLEPKIVANSRGKKRLPGNKNLDSILKEADQGMIDLVKKCLEWDPEKRITPKEALAHEWMQNQVRIVKNSSSRFASIQKTSTPRHNKRLSADDIVQTSTTKNIGDKSFVFI</sequence>
<dbReference type="CDD" id="cd14210">
    <property type="entry name" value="PKc_DYRK"/>
    <property type="match status" value="1"/>
</dbReference>
<dbReference type="PANTHER" id="PTHR24058:SF22">
    <property type="entry name" value="DUAL SPECIFICITY TYROSINE-PHOSPHORYLATION-REGULATED KINASE 4"/>
    <property type="match status" value="1"/>
</dbReference>
<evidence type="ECO:0000256" key="11">
    <source>
        <dbReference type="PROSITE-ProRule" id="PRU10141"/>
    </source>
</evidence>
<dbReference type="Pfam" id="PF00069">
    <property type="entry name" value="Pkinase"/>
    <property type="match status" value="1"/>
</dbReference>
<dbReference type="InterPro" id="IPR008271">
    <property type="entry name" value="Ser/Thr_kinase_AS"/>
</dbReference>
<dbReference type="EC" id="2.7.12.1" evidence="2"/>
<evidence type="ECO:0000256" key="9">
    <source>
        <dbReference type="ARBA" id="ARBA00049308"/>
    </source>
</evidence>
<dbReference type="PROSITE" id="PS00108">
    <property type="entry name" value="PROTEIN_KINASE_ST"/>
    <property type="match status" value="1"/>
</dbReference>
<dbReference type="SUPFAM" id="SSF56112">
    <property type="entry name" value="Protein kinase-like (PK-like)"/>
    <property type="match status" value="1"/>
</dbReference>
<keyword evidence="4" id="KW-0808">Transferase</keyword>
<gene>
    <name evidence="13" type="ORF">SteCoe_4937</name>
</gene>
<dbReference type="SMART" id="SM00220">
    <property type="entry name" value="S_TKc"/>
    <property type="match status" value="1"/>
</dbReference>
<dbReference type="Proteomes" id="UP000187209">
    <property type="component" value="Unassembled WGS sequence"/>
</dbReference>
<dbReference type="Gene3D" id="1.10.510.10">
    <property type="entry name" value="Transferase(Phosphotransferase) domain 1"/>
    <property type="match status" value="1"/>
</dbReference>
<dbReference type="InterPro" id="IPR011009">
    <property type="entry name" value="Kinase-like_dom_sf"/>
</dbReference>
<comment type="caution">
    <text evidence="13">The sequence shown here is derived from an EMBL/GenBank/DDBJ whole genome shotgun (WGS) entry which is preliminary data.</text>
</comment>
<dbReference type="GO" id="GO:0005856">
    <property type="term" value="C:cytoskeleton"/>
    <property type="evidence" value="ECO:0007669"/>
    <property type="project" value="TreeGrafter"/>
</dbReference>
<dbReference type="Gene3D" id="3.30.10.30">
    <property type="entry name" value="DYRK"/>
    <property type="match status" value="1"/>
</dbReference>
<name>A0A1R2CTJ8_9CILI</name>
<dbReference type="PROSITE" id="PS50011">
    <property type="entry name" value="PROTEIN_KINASE_DOM"/>
    <property type="match status" value="1"/>
</dbReference>
<dbReference type="GO" id="GO:0004674">
    <property type="term" value="F:protein serine/threonine kinase activity"/>
    <property type="evidence" value="ECO:0007669"/>
    <property type="project" value="UniProtKB-KW"/>
</dbReference>
<comment type="catalytic activity">
    <reaction evidence="9">
        <text>L-threonyl-[protein] + ATP = O-phospho-L-threonyl-[protein] + ADP + H(+)</text>
        <dbReference type="Rhea" id="RHEA:46608"/>
        <dbReference type="Rhea" id="RHEA-COMP:11060"/>
        <dbReference type="Rhea" id="RHEA-COMP:11605"/>
        <dbReference type="ChEBI" id="CHEBI:15378"/>
        <dbReference type="ChEBI" id="CHEBI:30013"/>
        <dbReference type="ChEBI" id="CHEBI:30616"/>
        <dbReference type="ChEBI" id="CHEBI:61977"/>
        <dbReference type="ChEBI" id="CHEBI:456216"/>
        <dbReference type="EC" id="2.7.12.1"/>
    </reaction>
</comment>
<evidence type="ECO:0000256" key="1">
    <source>
        <dbReference type="ARBA" id="ARBA00008867"/>
    </source>
</evidence>
<dbReference type="GO" id="GO:0004712">
    <property type="term" value="F:protein serine/threonine/tyrosine kinase activity"/>
    <property type="evidence" value="ECO:0007669"/>
    <property type="project" value="UniProtKB-EC"/>
</dbReference>
<dbReference type="PANTHER" id="PTHR24058">
    <property type="entry name" value="DUAL SPECIFICITY PROTEIN KINASE"/>
    <property type="match status" value="1"/>
</dbReference>
<comment type="similarity">
    <text evidence="1">Belongs to the protein kinase superfamily. CMGC Ser/Thr protein kinase family. MNB/DYRK subfamily.</text>
</comment>
<evidence type="ECO:0000256" key="7">
    <source>
        <dbReference type="ARBA" id="ARBA00022840"/>
    </source>
</evidence>
<evidence type="ECO:0000256" key="2">
    <source>
        <dbReference type="ARBA" id="ARBA00013203"/>
    </source>
</evidence>
<keyword evidence="7 11" id="KW-0067">ATP-binding</keyword>
<keyword evidence="5 11" id="KW-0547">Nucleotide-binding</keyword>
<evidence type="ECO:0000256" key="8">
    <source>
        <dbReference type="ARBA" id="ARBA00049003"/>
    </source>
</evidence>
<dbReference type="FunFam" id="1.10.510.10:FF:000624">
    <property type="entry name" value="Mitogen-activated protein kinase"/>
    <property type="match status" value="1"/>
</dbReference>
<keyword evidence="6" id="KW-0418">Kinase</keyword>
<dbReference type="AlphaFoldDB" id="A0A1R2CTJ8"/>
<keyword evidence="3" id="KW-0723">Serine/threonine-protein kinase</keyword>
<dbReference type="InterPro" id="IPR000719">
    <property type="entry name" value="Prot_kinase_dom"/>
</dbReference>
<evidence type="ECO:0000256" key="6">
    <source>
        <dbReference type="ARBA" id="ARBA00022777"/>
    </source>
</evidence>
<evidence type="ECO:0000256" key="4">
    <source>
        <dbReference type="ARBA" id="ARBA00022679"/>
    </source>
</evidence>
<dbReference type="InterPro" id="IPR050494">
    <property type="entry name" value="Ser_Thr_dual-spec_kinase"/>
</dbReference>
<dbReference type="InterPro" id="IPR017441">
    <property type="entry name" value="Protein_kinase_ATP_BS"/>
</dbReference>
<feature type="binding site" evidence="11">
    <location>
        <position position="247"/>
    </location>
    <ligand>
        <name>ATP</name>
        <dbReference type="ChEBI" id="CHEBI:30616"/>
    </ligand>
</feature>
<dbReference type="PROSITE" id="PS00107">
    <property type="entry name" value="PROTEIN_KINASE_ATP"/>
    <property type="match status" value="1"/>
</dbReference>
<evidence type="ECO:0000313" key="13">
    <source>
        <dbReference type="EMBL" id="OMJ92280.1"/>
    </source>
</evidence>
<dbReference type="GO" id="GO:0005524">
    <property type="term" value="F:ATP binding"/>
    <property type="evidence" value="ECO:0007669"/>
    <property type="project" value="UniProtKB-UniRule"/>
</dbReference>
<proteinExistence type="inferred from homology"/>
<evidence type="ECO:0000259" key="12">
    <source>
        <dbReference type="PROSITE" id="PS50011"/>
    </source>
</evidence>
<protein>
    <recommendedName>
        <fullName evidence="2">dual-specificity kinase</fullName>
        <ecNumber evidence="2">2.7.12.1</ecNumber>
    </recommendedName>
</protein>
<accession>A0A1R2CTJ8</accession>
<evidence type="ECO:0000256" key="10">
    <source>
        <dbReference type="ARBA" id="ARBA00051680"/>
    </source>
</evidence>
<dbReference type="EMBL" id="MPUH01000064">
    <property type="protein sequence ID" value="OMJ92280.1"/>
    <property type="molecule type" value="Genomic_DNA"/>
</dbReference>
<comment type="catalytic activity">
    <reaction evidence="8">
        <text>L-seryl-[protein] + ATP = O-phospho-L-seryl-[protein] + ADP + H(+)</text>
        <dbReference type="Rhea" id="RHEA:17989"/>
        <dbReference type="Rhea" id="RHEA-COMP:9863"/>
        <dbReference type="Rhea" id="RHEA-COMP:11604"/>
        <dbReference type="ChEBI" id="CHEBI:15378"/>
        <dbReference type="ChEBI" id="CHEBI:29999"/>
        <dbReference type="ChEBI" id="CHEBI:30616"/>
        <dbReference type="ChEBI" id="CHEBI:83421"/>
        <dbReference type="ChEBI" id="CHEBI:456216"/>
        <dbReference type="EC" id="2.7.12.1"/>
    </reaction>
</comment>
<reference evidence="13 14" key="1">
    <citation type="submission" date="2016-11" db="EMBL/GenBank/DDBJ databases">
        <title>The macronuclear genome of Stentor coeruleus: a giant cell with tiny introns.</title>
        <authorList>
            <person name="Slabodnick M."/>
            <person name="Ruby J.G."/>
            <person name="Reiff S.B."/>
            <person name="Swart E.C."/>
            <person name="Gosai S."/>
            <person name="Prabakaran S."/>
            <person name="Witkowska E."/>
            <person name="Larue G.E."/>
            <person name="Fisher S."/>
            <person name="Freeman R.M."/>
            <person name="Gunawardena J."/>
            <person name="Chu W."/>
            <person name="Stover N.A."/>
            <person name="Gregory B.D."/>
            <person name="Nowacki M."/>
            <person name="Derisi J."/>
            <person name="Roy S.W."/>
            <person name="Marshall W.F."/>
            <person name="Sood P."/>
        </authorList>
    </citation>
    <scope>NUCLEOTIDE SEQUENCE [LARGE SCALE GENOMIC DNA]</scope>
    <source>
        <strain evidence="13">WM001</strain>
    </source>
</reference>
<dbReference type="Gene3D" id="3.30.200.20">
    <property type="entry name" value="Phosphorylase Kinase, domain 1"/>
    <property type="match status" value="1"/>
</dbReference>